<dbReference type="GO" id="GO:0030638">
    <property type="term" value="P:polyketide metabolic process"/>
    <property type="evidence" value="ECO:0007669"/>
    <property type="project" value="InterPro"/>
</dbReference>
<dbReference type="OrthoDB" id="1948945at2"/>
<dbReference type="InterPro" id="IPR009959">
    <property type="entry name" value="Cyclase_SnoaL-like"/>
</dbReference>
<keyword evidence="2" id="KW-1185">Reference proteome</keyword>
<reference evidence="1 2" key="2">
    <citation type="submission" date="2014-09" db="EMBL/GenBank/DDBJ databases">
        <authorList>
            <consortium name="NBRP consortium"/>
            <person name="Sawabe T."/>
            <person name="Meirelles P."/>
            <person name="Nakanishi M."/>
            <person name="Sayaka M."/>
            <person name="Hattori M."/>
            <person name="Ohkuma M."/>
        </authorList>
    </citation>
    <scope>NUCLEOTIDE SEQUENCE [LARGE SCALE GENOMIC DNA]</scope>
    <source>
        <strain evidence="1 2">JCM 19240</strain>
    </source>
</reference>
<dbReference type="Proteomes" id="UP000029224">
    <property type="component" value="Unassembled WGS sequence"/>
</dbReference>
<dbReference type="InterPro" id="IPR032710">
    <property type="entry name" value="NTF2-like_dom_sf"/>
</dbReference>
<dbReference type="EMBL" id="BBMT01000006">
    <property type="protein sequence ID" value="GAL35125.1"/>
    <property type="molecule type" value="Genomic_DNA"/>
</dbReference>
<organism evidence="1 2">
    <name type="scientific">Vibrio maritimus</name>
    <dbReference type="NCBI Taxonomy" id="990268"/>
    <lineage>
        <taxon>Bacteria</taxon>
        <taxon>Pseudomonadati</taxon>
        <taxon>Pseudomonadota</taxon>
        <taxon>Gammaproteobacteria</taxon>
        <taxon>Vibrionales</taxon>
        <taxon>Vibrionaceae</taxon>
        <taxon>Vibrio</taxon>
    </lineage>
</organism>
<comment type="caution">
    <text evidence="1">The sequence shown here is derived from an EMBL/GenBank/DDBJ whole genome shotgun (WGS) entry which is preliminary data.</text>
</comment>
<dbReference type="Gene3D" id="3.10.450.50">
    <property type="match status" value="2"/>
</dbReference>
<proteinExistence type="predicted"/>
<name>A0A090T582_9VIBR</name>
<dbReference type="Pfam" id="PF07366">
    <property type="entry name" value="SnoaL"/>
    <property type="match status" value="2"/>
</dbReference>
<dbReference type="SUPFAM" id="SSF54427">
    <property type="entry name" value="NTF2-like"/>
    <property type="match status" value="2"/>
</dbReference>
<dbReference type="PANTHER" id="PTHR38436:SF1">
    <property type="entry name" value="ESTER CYCLASE"/>
    <property type="match status" value="1"/>
</dbReference>
<gene>
    <name evidence="1" type="ORF">JCM19240_3495</name>
</gene>
<protein>
    <recommendedName>
        <fullName evidence="3">Polyketide cyclase</fullName>
    </recommendedName>
</protein>
<sequence>MTVYSSNKALINSLNDALYNGKPEQFSNLLNEALSQDASVHMCFPFETLQGPQEYYTKTFEPLLNAIPDLEKRTYILMANEANGNEWVGAGGYYTGTFKKPWLDIPPTGKQVSMRFHEFYRVKDGKVVEIQALWDIPELMIQAQSWPLSPSLGREWHVPAPATQDGLMFGDTNQNLTQETFHVVNNMLHGLLKHAEGGTKAMGLESYWHPHCSWYGPSTIGTARGIQGFRKHHQIPFLNAMPDRTTIWENGVLFAENNYVAFTAWPGMSMTLSGDGWLGIAPSDKEITMRSLDFWRCEGPLIRENWVLVDILDVYNQLGVDVFARMRELNQSRFGHYFQ</sequence>
<evidence type="ECO:0000313" key="2">
    <source>
        <dbReference type="Proteomes" id="UP000029224"/>
    </source>
</evidence>
<evidence type="ECO:0000313" key="1">
    <source>
        <dbReference type="EMBL" id="GAL35125.1"/>
    </source>
</evidence>
<evidence type="ECO:0008006" key="3">
    <source>
        <dbReference type="Google" id="ProtNLM"/>
    </source>
</evidence>
<dbReference type="PANTHER" id="PTHR38436">
    <property type="entry name" value="POLYKETIDE CYCLASE SNOAL-LIKE DOMAIN"/>
    <property type="match status" value="1"/>
</dbReference>
<dbReference type="AlphaFoldDB" id="A0A090T582"/>
<reference evidence="1 2" key="1">
    <citation type="submission" date="2014-09" db="EMBL/GenBank/DDBJ databases">
        <title>Vibrio maritimus JCM 19240. (C210) whole genome shotgun sequence.</title>
        <authorList>
            <person name="Sawabe T."/>
            <person name="Meirelles P."/>
            <person name="Nakanishi M."/>
            <person name="Sayaka M."/>
            <person name="Hattori M."/>
            <person name="Ohkuma M."/>
        </authorList>
    </citation>
    <scope>NUCLEOTIDE SEQUENCE [LARGE SCALE GENOMIC DNA]</scope>
    <source>
        <strain evidence="1 2">JCM 19240</strain>
    </source>
</reference>
<accession>A0A090T582</accession>